<dbReference type="EMBL" id="ON649702">
    <property type="protein sequence ID" value="UVF62605.1"/>
    <property type="molecule type" value="Genomic_DNA"/>
</dbReference>
<dbReference type="Proteomes" id="UP001157002">
    <property type="component" value="Segment"/>
</dbReference>
<accession>A0A976YF67</accession>
<protein>
    <submittedName>
        <fullName evidence="1">Uncharacterized protein</fullName>
    </submittedName>
</protein>
<evidence type="ECO:0000313" key="2">
    <source>
        <dbReference type="Proteomes" id="UP001157002"/>
    </source>
</evidence>
<keyword evidence="2" id="KW-1185">Reference proteome</keyword>
<proteinExistence type="predicted"/>
<dbReference type="KEGG" id="vg:80545157"/>
<evidence type="ECO:0000313" key="1">
    <source>
        <dbReference type="EMBL" id="UVF62605.1"/>
    </source>
</evidence>
<name>A0A976YF67_9CAUD</name>
<dbReference type="GeneID" id="80545157"/>
<dbReference type="RefSeq" id="YP_010806196.1">
    <property type="nucleotide sequence ID" value="NC_077214.1"/>
</dbReference>
<sequence>MKKGADEEDFVYRLIAQIEQKASAIKTMKNERSIERSVQSINSYLKQLKEYLQGMQIERFPELEKTSGAVSTSTPAIINRRYSKRKKGEKDFA</sequence>
<organism evidence="1 2">
    <name type="scientific">Poseidoniales virus YSH_150918</name>
    <dbReference type="NCBI Taxonomy" id="3071324"/>
    <lineage>
        <taxon>Viruses</taxon>
        <taxon>Duplodnaviria</taxon>
        <taxon>Heunggongvirae</taxon>
        <taxon>Uroviricota</taxon>
        <taxon>Caudoviricetes</taxon>
        <taxon>Magrovirales</taxon>
        <taxon>Aoguangviridae</taxon>
        <taxon>Aobingvirus</taxon>
        <taxon>Aobingvirus yangshanense</taxon>
    </lineage>
</organism>
<reference evidence="1 2" key="1">
    <citation type="submission" date="2022-05" db="EMBL/GenBank/DDBJ databases">
        <title>Diverse viruses of marine archaea discovered using metagenomics.</title>
        <authorList>
            <person name="Zhou Y."/>
        </authorList>
    </citation>
    <scope>NUCLEOTIDE SEQUENCE [LARGE SCALE GENOMIC DNA]</scope>
    <source>
        <strain evidence="1">YSH_150918</strain>
    </source>
</reference>